<dbReference type="PANTHER" id="PTHR48111">
    <property type="entry name" value="REGULATOR OF RPOS"/>
    <property type="match status" value="1"/>
</dbReference>
<evidence type="ECO:0000256" key="4">
    <source>
        <dbReference type="ARBA" id="ARBA00023125"/>
    </source>
</evidence>
<evidence type="ECO:0000256" key="3">
    <source>
        <dbReference type="ARBA" id="ARBA00023015"/>
    </source>
</evidence>
<keyword evidence="3" id="KW-0805">Transcription regulation</keyword>
<dbReference type="Gene3D" id="1.10.10.10">
    <property type="entry name" value="Winged helix-like DNA-binding domain superfamily/Winged helix DNA-binding domain"/>
    <property type="match status" value="1"/>
</dbReference>
<dbReference type="AlphaFoldDB" id="A0A2I1L807"/>
<dbReference type="CDD" id="cd18159">
    <property type="entry name" value="REC_OmpR_NsrR-like"/>
    <property type="match status" value="1"/>
</dbReference>
<dbReference type="SMART" id="SM00448">
    <property type="entry name" value="REC"/>
    <property type="match status" value="1"/>
</dbReference>
<dbReference type="InterPro" id="IPR016032">
    <property type="entry name" value="Sig_transdc_resp-reg_C-effctor"/>
</dbReference>
<dbReference type="GO" id="GO:0000976">
    <property type="term" value="F:transcription cis-regulatory region binding"/>
    <property type="evidence" value="ECO:0007669"/>
    <property type="project" value="TreeGrafter"/>
</dbReference>
<proteinExistence type="predicted"/>
<keyword evidence="4 6" id="KW-0238">DNA-binding</keyword>
<dbReference type="PROSITE" id="PS50110">
    <property type="entry name" value="RESPONSE_REGULATORY"/>
    <property type="match status" value="1"/>
</dbReference>
<dbReference type="GO" id="GO:0032993">
    <property type="term" value="C:protein-DNA complex"/>
    <property type="evidence" value="ECO:0007669"/>
    <property type="project" value="TreeGrafter"/>
</dbReference>
<dbReference type="GO" id="GO:0005829">
    <property type="term" value="C:cytosol"/>
    <property type="evidence" value="ECO:0007669"/>
    <property type="project" value="TreeGrafter"/>
</dbReference>
<dbReference type="Gene3D" id="6.10.250.690">
    <property type="match status" value="1"/>
</dbReference>
<dbReference type="PROSITE" id="PS51755">
    <property type="entry name" value="OMPR_PHOB"/>
    <property type="match status" value="1"/>
</dbReference>
<accession>A0A2I1L807</accession>
<dbReference type="InterPro" id="IPR039420">
    <property type="entry name" value="WalR-like"/>
</dbReference>
<gene>
    <name evidence="6" type="ORF">DBT54_04435</name>
</gene>
<reference evidence="6 7" key="1">
    <citation type="submission" date="2018-04" db="EMBL/GenBank/DDBJ databases">
        <title>Aerococcus urinae genomes.</title>
        <authorList>
            <person name="Hilt E."/>
            <person name="Gilbert N.M."/>
            <person name="Thomas-White K."/>
            <person name="Putonti C."/>
            <person name="Lewis A.L."/>
            <person name="Visck K.L."/>
            <person name="Wolfe A.J."/>
        </authorList>
    </citation>
    <scope>NUCLEOTIDE SEQUENCE [LARGE SCALE GENOMIC DNA]</scope>
    <source>
        <strain evidence="6 7">UMB7480</strain>
    </source>
</reference>
<dbReference type="InterPro" id="IPR001789">
    <property type="entry name" value="Sig_transdc_resp-reg_receiver"/>
</dbReference>
<keyword evidence="2" id="KW-0902">Two-component regulatory system</keyword>
<evidence type="ECO:0000256" key="1">
    <source>
        <dbReference type="ARBA" id="ARBA00022553"/>
    </source>
</evidence>
<dbReference type="Gene3D" id="3.40.50.2300">
    <property type="match status" value="1"/>
</dbReference>
<evidence type="ECO:0000313" key="7">
    <source>
        <dbReference type="Proteomes" id="UP000251923"/>
    </source>
</evidence>
<dbReference type="InterPro" id="IPR001867">
    <property type="entry name" value="OmpR/PhoB-type_DNA-bd"/>
</dbReference>
<dbReference type="Pfam" id="PF00486">
    <property type="entry name" value="Trans_reg_C"/>
    <property type="match status" value="1"/>
</dbReference>
<dbReference type="GO" id="GO:0000156">
    <property type="term" value="F:phosphorelay response regulator activity"/>
    <property type="evidence" value="ECO:0007669"/>
    <property type="project" value="TreeGrafter"/>
</dbReference>
<dbReference type="Pfam" id="PF00072">
    <property type="entry name" value="Response_reg"/>
    <property type="match status" value="1"/>
</dbReference>
<sequence>MLYLINRDVRKGAVEMAERIFVVEDDPVIAAGLERELTKWHYQVKRAENFEAIDQECRAFDPHLVLLDLNLPSYDGYYWCQMIRKDSAVPILFLSARDTSMDQVMAMQVGGDDYVTKPIDLPLLLAKVQALLRRAYRYSSASELLSFAGVQLDPTKARLLYQGQASDLTATELLILKQLFQAQGDYVSRESLMEECWLGESYIDDNTLAVNISRLRKKLTQLGLADFIKTKKRVGYALNEEVASQ</sequence>
<keyword evidence="1" id="KW-0597">Phosphoprotein</keyword>
<comment type="caution">
    <text evidence="6">The sequence shown here is derived from an EMBL/GenBank/DDBJ whole genome shotgun (WGS) entry which is preliminary data.</text>
</comment>
<evidence type="ECO:0000313" key="6">
    <source>
        <dbReference type="EMBL" id="RAV79932.1"/>
    </source>
</evidence>
<dbReference type="CDD" id="cd00383">
    <property type="entry name" value="trans_reg_C"/>
    <property type="match status" value="1"/>
</dbReference>
<keyword evidence="5" id="KW-0804">Transcription</keyword>
<organism evidence="6 7">
    <name type="scientific">Aerococcus urinae</name>
    <dbReference type="NCBI Taxonomy" id="1376"/>
    <lineage>
        <taxon>Bacteria</taxon>
        <taxon>Bacillati</taxon>
        <taxon>Bacillota</taxon>
        <taxon>Bacilli</taxon>
        <taxon>Lactobacillales</taxon>
        <taxon>Aerococcaceae</taxon>
        <taxon>Aerococcus</taxon>
    </lineage>
</organism>
<dbReference type="InterPro" id="IPR036388">
    <property type="entry name" value="WH-like_DNA-bd_sf"/>
</dbReference>
<protein>
    <submittedName>
        <fullName evidence="6">DNA-binding response regulator</fullName>
    </submittedName>
</protein>
<dbReference type="PANTHER" id="PTHR48111:SF43">
    <property type="entry name" value="STAGE 0 SPORULATION PROTEIN A HOMOLOG"/>
    <property type="match status" value="1"/>
</dbReference>
<dbReference type="SUPFAM" id="SSF46894">
    <property type="entry name" value="C-terminal effector domain of the bipartite response regulators"/>
    <property type="match status" value="1"/>
</dbReference>
<dbReference type="SMART" id="SM00862">
    <property type="entry name" value="Trans_reg_C"/>
    <property type="match status" value="1"/>
</dbReference>
<dbReference type="GO" id="GO:0006355">
    <property type="term" value="P:regulation of DNA-templated transcription"/>
    <property type="evidence" value="ECO:0007669"/>
    <property type="project" value="InterPro"/>
</dbReference>
<dbReference type="InterPro" id="IPR011006">
    <property type="entry name" value="CheY-like_superfamily"/>
</dbReference>
<evidence type="ECO:0000256" key="2">
    <source>
        <dbReference type="ARBA" id="ARBA00023012"/>
    </source>
</evidence>
<dbReference type="Proteomes" id="UP000251923">
    <property type="component" value="Unassembled WGS sequence"/>
</dbReference>
<dbReference type="EMBL" id="QMHM01000006">
    <property type="protein sequence ID" value="RAV79932.1"/>
    <property type="molecule type" value="Genomic_DNA"/>
</dbReference>
<dbReference type="SUPFAM" id="SSF52172">
    <property type="entry name" value="CheY-like"/>
    <property type="match status" value="1"/>
</dbReference>
<name>A0A2I1L807_9LACT</name>
<evidence type="ECO:0000256" key="5">
    <source>
        <dbReference type="ARBA" id="ARBA00023163"/>
    </source>
</evidence>